<feature type="active site" description="Nucleophile" evidence="3">
    <location>
        <position position="157"/>
    </location>
</feature>
<dbReference type="Gene3D" id="3.30.360.10">
    <property type="entry name" value="Dihydrodipicolinate Reductase, domain 2"/>
    <property type="match status" value="1"/>
</dbReference>
<organism evidence="9 10">
    <name type="scientific">Candidatus Vogelbacteria bacterium CG10_big_fil_rev_8_21_14_0_10_49_38</name>
    <dbReference type="NCBI Taxonomy" id="1975043"/>
    <lineage>
        <taxon>Bacteria</taxon>
        <taxon>Candidatus Vogeliibacteriota</taxon>
    </lineage>
</organism>
<feature type="domain" description="Glyceraldehyde 3-phosphate dehydrogenase NAD(P) binding" evidence="8">
    <location>
        <begin position="4"/>
        <end position="157"/>
    </location>
</feature>
<dbReference type="GO" id="GO:0050661">
    <property type="term" value="F:NADP binding"/>
    <property type="evidence" value="ECO:0007669"/>
    <property type="project" value="InterPro"/>
</dbReference>
<dbReference type="CDD" id="cd05214">
    <property type="entry name" value="GAPDH_I_N"/>
    <property type="match status" value="1"/>
</dbReference>
<evidence type="ECO:0000256" key="3">
    <source>
        <dbReference type="PIRSR" id="PIRSR000149-1"/>
    </source>
</evidence>
<name>A0A2H0RHW9_9BACT</name>
<dbReference type="GO" id="GO:0051287">
    <property type="term" value="F:NAD binding"/>
    <property type="evidence" value="ECO:0007669"/>
    <property type="project" value="InterPro"/>
</dbReference>
<feature type="binding site" evidence="5">
    <location>
        <position position="121"/>
    </location>
    <ligand>
        <name>NAD(+)</name>
        <dbReference type="ChEBI" id="CHEBI:57540"/>
    </ligand>
</feature>
<dbReference type="InterPro" id="IPR036291">
    <property type="entry name" value="NAD(P)-bd_dom_sf"/>
</dbReference>
<dbReference type="PANTHER" id="PTHR43148">
    <property type="entry name" value="GLYCERALDEHYDE-3-PHOSPHATE DEHYDROGENASE 2"/>
    <property type="match status" value="1"/>
</dbReference>
<dbReference type="FunFam" id="3.30.360.10:FF:000002">
    <property type="entry name" value="Glyceraldehyde-3-phosphate dehydrogenase"/>
    <property type="match status" value="1"/>
</dbReference>
<gene>
    <name evidence="9" type="primary">gap</name>
    <name evidence="9" type="ORF">COV08_01570</name>
</gene>
<dbReference type="Pfam" id="PF02800">
    <property type="entry name" value="Gp_dh_C"/>
    <property type="match status" value="1"/>
</dbReference>
<evidence type="ECO:0000313" key="9">
    <source>
        <dbReference type="EMBL" id="PIR46088.1"/>
    </source>
</evidence>
<feature type="binding site" evidence="4">
    <location>
        <begin position="216"/>
        <end position="217"/>
    </location>
    <ligand>
        <name>D-glyceraldehyde 3-phosphate</name>
        <dbReference type="ChEBI" id="CHEBI:59776"/>
    </ligand>
</feature>
<protein>
    <submittedName>
        <fullName evidence="9">Type I glyceraldehyde-3-phosphate dehydrogenase</fullName>
    </submittedName>
</protein>
<keyword evidence="5" id="KW-0520">NAD</keyword>
<accession>A0A2H0RHW9</accession>
<keyword evidence="2" id="KW-0560">Oxidoreductase</keyword>
<comment type="similarity">
    <text evidence="1 7">Belongs to the glyceraldehyde-3-phosphate dehydrogenase family.</text>
</comment>
<dbReference type="PRINTS" id="PR00078">
    <property type="entry name" value="G3PDHDRGNASE"/>
</dbReference>
<feature type="site" description="Activates thiol group during catalysis" evidence="6">
    <location>
        <position position="184"/>
    </location>
</feature>
<evidence type="ECO:0000259" key="8">
    <source>
        <dbReference type="SMART" id="SM00846"/>
    </source>
</evidence>
<evidence type="ECO:0000256" key="6">
    <source>
        <dbReference type="PIRSR" id="PIRSR000149-4"/>
    </source>
</evidence>
<proteinExistence type="inferred from homology"/>
<dbReference type="NCBIfam" id="TIGR01534">
    <property type="entry name" value="GAPDH-I"/>
    <property type="match status" value="1"/>
</dbReference>
<evidence type="ECO:0000256" key="5">
    <source>
        <dbReference type="PIRSR" id="PIRSR000149-3"/>
    </source>
</evidence>
<evidence type="ECO:0000256" key="4">
    <source>
        <dbReference type="PIRSR" id="PIRSR000149-2"/>
    </source>
</evidence>
<dbReference type="InterPro" id="IPR006424">
    <property type="entry name" value="Glyceraldehyde-3-P_DH_1"/>
</dbReference>
<feature type="binding site" evidence="5">
    <location>
        <begin position="13"/>
        <end position="14"/>
    </location>
    <ligand>
        <name>NAD(+)</name>
        <dbReference type="ChEBI" id="CHEBI:57540"/>
    </ligand>
</feature>
<dbReference type="Gene3D" id="3.40.50.720">
    <property type="entry name" value="NAD(P)-binding Rossmann-like Domain"/>
    <property type="match status" value="1"/>
</dbReference>
<reference evidence="9 10" key="1">
    <citation type="submission" date="2017-09" db="EMBL/GenBank/DDBJ databases">
        <title>Depth-based differentiation of microbial function through sediment-hosted aquifers and enrichment of novel symbionts in the deep terrestrial subsurface.</title>
        <authorList>
            <person name="Probst A.J."/>
            <person name="Ladd B."/>
            <person name="Jarett J.K."/>
            <person name="Geller-Mcgrath D.E."/>
            <person name="Sieber C.M."/>
            <person name="Emerson J.B."/>
            <person name="Anantharaman K."/>
            <person name="Thomas B.C."/>
            <person name="Malmstrom R."/>
            <person name="Stieglmeier M."/>
            <person name="Klingl A."/>
            <person name="Woyke T."/>
            <person name="Ryan C.M."/>
            <person name="Banfield J.F."/>
        </authorList>
    </citation>
    <scope>NUCLEOTIDE SEQUENCE [LARGE SCALE GENOMIC DNA]</scope>
    <source>
        <strain evidence="9">CG10_big_fil_rev_8_21_14_0_10_49_38</strain>
    </source>
</reference>
<dbReference type="GO" id="GO:0016620">
    <property type="term" value="F:oxidoreductase activity, acting on the aldehyde or oxo group of donors, NAD or NADP as acceptor"/>
    <property type="evidence" value="ECO:0007669"/>
    <property type="project" value="InterPro"/>
</dbReference>
<dbReference type="SUPFAM" id="SSF55347">
    <property type="entry name" value="Glyceraldehyde-3-phosphate dehydrogenase-like, C-terminal domain"/>
    <property type="match status" value="1"/>
</dbReference>
<dbReference type="FunFam" id="3.40.50.720:FF:000001">
    <property type="entry name" value="Glyceraldehyde-3-phosphate dehydrogenase"/>
    <property type="match status" value="1"/>
</dbReference>
<evidence type="ECO:0000256" key="1">
    <source>
        <dbReference type="ARBA" id="ARBA00007406"/>
    </source>
</evidence>
<dbReference type="SUPFAM" id="SSF51735">
    <property type="entry name" value="NAD(P)-binding Rossmann-fold domains"/>
    <property type="match status" value="1"/>
</dbReference>
<dbReference type="Proteomes" id="UP000230431">
    <property type="component" value="Unassembled WGS sequence"/>
</dbReference>
<feature type="binding site" evidence="4">
    <location>
        <position position="239"/>
    </location>
    <ligand>
        <name>D-glyceraldehyde 3-phosphate</name>
        <dbReference type="ChEBI" id="CHEBI:59776"/>
    </ligand>
</feature>
<comment type="caution">
    <text evidence="9">The sequence shown here is derived from an EMBL/GenBank/DDBJ whole genome shotgun (WGS) entry which is preliminary data.</text>
</comment>
<dbReference type="InterPro" id="IPR020828">
    <property type="entry name" value="GlycerAld_3-P_DH_NAD(P)-bd"/>
</dbReference>
<dbReference type="PIRSF" id="PIRSF000149">
    <property type="entry name" value="GAP_DH"/>
    <property type="match status" value="1"/>
</dbReference>
<evidence type="ECO:0000256" key="2">
    <source>
        <dbReference type="ARBA" id="ARBA00023002"/>
    </source>
</evidence>
<feature type="binding site" evidence="4">
    <location>
        <begin position="156"/>
        <end position="158"/>
    </location>
    <ligand>
        <name>D-glyceraldehyde 3-phosphate</name>
        <dbReference type="ChEBI" id="CHEBI:59776"/>
    </ligand>
</feature>
<dbReference type="SMART" id="SM00846">
    <property type="entry name" value="Gp_dh_N"/>
    <property type="match status" value="1"/>
</dbReference>
<keyword evidence="5" id="KW-0547">Nucleotide-binding</keyword>
<feature type="binding site" evidence="4">
    <location>
        <position position="187"/>
    </location>
    <ligand>
        <name>D-glyceraldehyde 3-phosphate</name>
        <dbReference type="ChEBI" id="CHEBI:59776"/>
    </ligand>
</feature>
<dbReference type="EMBL" id="PCYK01000012">
    <property type="protein sequence ID" value="PIR46088.1"/>
    <property type="molecule type" value="Genomic_DNA"/>
</dbReference>
<dbReference type="CDD" id="cd18126">
    <property type="entry name" value="GAPDH_I_C"/>
    <property type="match status" value="1"/>
</dbReference>
<evidence type="ECO:0000256" key="7">
    <source>
        <dbReference type="RuleBase" id="RU000397"/>
    </source>
</evidence>
<dbReference type="InterPro" id="IPR020829">
    <property type="entry name" value="GlycerAld_3-P_DH_cat"/>
</dbReference>
<dbReference type="Pfam" id="PF00044">
    <property type="entry name" value="Gp_dh_N"/>
    <property type="match status" value="1"/>
</dbReference>
<sequence length="339" mass="35881">MAKIKIAINGFGRIGRSFARLAAKRSDLELVAINDLGDLGNLAYLFKYDSAYGKFAGEVATGENQMMIDGRSVKFLQERDPALLPWGQLGIDVVVEATGVFQTYAKAKAHLDAGARRIVITAPVKDDLPTGVPGGTFLSGINDGALGDQVMTSNGSCTTNCTAPVIKILDEALGIEKALLNTIHAYTATQKLVDVADDKDWRRGRAGAANLIPSTTGAAVAVGQVIPSMQGKFDGIAVRVPVISGSLIDVTFISKKNTSVEEVNKILTQAAADPQWAKTFAVTTEAIVSSDILGSPYASIADLSFTKVVGGNLVKVLAWYDNEAGYTHTLIEHVLKLGQ</sequence>
<dbReference type="InterPro" id="IPR020831">
    <property type="entry name" value="GlycerAld/Erythrose_P_DH"/>
</dbReference>
<feature type="binding site" evidence="5">
    <location>
        <position position="322"/>
    </location>
    <ligand>
        <name>NAD(+)</name>
        <dbReference type="ChEBI" id="CHEBI:57540"/>
    </ligand>
</feature>
<dbReference type="GO" id="GO:0006006">
    <property type="term" value="P:glucose metabolic process"/>
    <property type="evidence" value="ECO:0007669"/>
    <property type="project" value="InterPro"/>
</dbReference>
<dbReference type="AlphaFoldDB" id="A0A2H0RHW9"/>
<feature type="binding site" evidence="5">
    <location>
        <position position="79"/>
    </location>
    <ligand>
        <name>NAD(+)</name>
        <dbReference type="ChEBI" id="CHEBI:57540"/>
    </ligand>
</feature>
<evidence type="ECO:0000313" key="10">
    <source>
        <dbReference type="Proteomes" id="UP000230431"/>
    </source>
</evidence>
<feature type="binding site" evidence="5">
    <location>
        <position position="35"/>
    </location>
    <ligand>
        <name>NAD(+)</name>
        <dbReference type="ChEBI" id="CHEBI:57540"/>
    </ligand>
</feature>